<reference evidence="1 2" key="1">
    <citation type="submission" date="2016-12" db="EMBL/GenBank/DDBJ databases">
        <title>Genome Sequences of Twelve Sporeforming Bacillus Species Isolated from Foods.</title>
        <authorList>
            <person name="De Jong A."/>
            <person name="Holsappel S."/>
            <person name="Kuipers O.P."/>
        </authorList>
    </citation>
    <scope>NUCLEOTIDE SEQUENCE [LARGE SCALE GENOMIC DNA]</scope>
    <source>
        <strain evidence="1 2">S3E15</strain>
    </source>
</reference>
<dbReference type="SUPFAM" id="SSF55811">
    <property type="entry name" value="Nudix"/>
    <property type="match status" value="1"/>
</dbReference>
<dbReference type="Gene3D" id="3.90.79.10">
    <property type="entry name" value="Nucleoside Triphosphate Pyrophosphohydrolase"/>
    <property type="match status" value="1"/>
</dbReference>
<evidence type="ECO:0008006" key="3">
    <source>
        <dbReference type="Google" id="ProtNLM"/>
    </source>
</evidence>
<dbReference type="InterPro" id="IPR015797">
    <property type="entry name" value="NUDIX_hydrolase-like_dom_sf"/>
</dbReference>
<evidence type="ECO:0000313" key="2">
    <source>
        <dbReference type="Proteomes" id="UP000194131"/>
    </source>
</evidence>
<name>A0AAP7WEV2_BACMY</name>
<dbReference type="EMBL" id="MRWU01000001">
    <property type="protein sequence ID" value="OSX96994.1"/>
    <property type="molecule type" value="Genomic_DNA"/>
</dbReference>
<dbReference type="AlphaFoldDB" id="A0AAP7WEV2"/>
<comment type="caution">
    <text evidence="1">The sequence shown here is derived from an EMBL/GenBank/DDBJ whole genome shotgun (WGS) entry which is preliminary data.</text>
</comment>
<dbReference type="Proteomes" id="UP000194131">
    <property type="component" value="Unassembled WGS sequence"/>
</dbReference>
<evidence type="ECO:0000313" key="1">
    <source>
        <dbReference type="EMBL" id="OSX96994.1"/>
    </source>
</evidence>
<gene>
    <name evidence="1" type="ORF">S3E15_00625</name>
</gene>
<organism evidence="1 2">
    <name type="scientific">Bacillus mycoides</name>
    <dbReference type="NCBI Taxonomy" id="1405"/>
    <lineage>
        <taxon>Bacteria</taxon>
        <taxon>Bacillati</taxon>
        <taxon>Bacillota</taxon>
        <taxon>Bacilli</taxon>
        <taxon>Bacillales</taxon>
        <taxon>Bacillaceae</taxon>
        <taxon>Bacillus</taxon>
        <taxon>Bacillus cereus group</taxon>
    </lineage>
</organism>
<proteinExistence type="predicted"/>
<accession>A0AAP7WEV2</accession>
<sequence length="50" mass="6054">MYKHTLCFIKRNEEILMLNREYDPVKGLWNGVGGKREDRKRRNTVRKCNS</sequence>
<protein>
    <recommendedName>
        <fullName evidence="3">Nudix hydrolase domain-containing protein</fullName>
    </recommendedName>
</protein>